<feature type="compositionally biased region" description="Low complexity" evidence="10">
    <location>
        <begin position="359"/>
        <end position="381"/>
    </location>
</feature>
<dbReference type="GO" id="GO:0005634">
    <property type="term" value="C:nucleus"/>
    <property type="evidence" value="ECO:0007669"/>
    <property type="project" value="UniProtKB-SubCell"/>
</dbReference>
<keyword evidence="6" id="KW-0805">Transcription regulation</keyword>
<proteinExistence type="predicted"/>
<evidence type="ECO:0000256" key="10">
    <source>
        <dbReference type="SAM" id="MobiDB-lite"/>
    </source>
</evidence>
<organism evidence="11 12">
    <name type="scientific">Friedmanniomyces simplex</name>
    <dbReference type="NCBI Taxonomy" id="329884"/>
    <lineage>
        <taxon>Eukaryota</taxon>
        <taxon>Fungi</taxon>
        <taxon>Dikarya</taxon>
        <taxon>Ascomycota</taxon>
        <taxon>Pezizomycotina</taxon>
        <taxon>Dothideomycetes</taxon>
        <taxon>Dothideomycetidae</taxon>
        <taxon>Mycosphaerellales</taxon>
        <taxon>Teratosphaeriaceae</taxon>
        <taxon>Friedmanniomyces</taxon>
    </lineage>
</organism>
<sequence length="596" mass="63185">MDSKTTTTLAEALAAGLPAQSAPRSGAENPLPAFGGKVRYLRTPSKPCDPLFSPPPGREPEKTRLSSHFLAFSVDTSQTVGGAAGINPYLEHQQEGVLGIAIELLVYSTKSLTTLFVCKADTTGYIPNHPPSRTKAVCAAFIKWLVEQERLRHPNRKVVVSLFARAQSQYLFPGSAEHSHKHVLDDRQLIRWWAKVLDPLLDLAIAAEPRPDVHGYVTIPGYDAQELRTYLPRTHHPDGRSWKTGHPLVELAETRGVSAAAPPRSLLPRFPDDPKARFMQDLDDEVGLAEDAPVTVSPSKRKSGRWSSVRDLARFWEAMEFRQECSSGRVVGFLWVVVSPTAKPNNGSSSKLETDAGISQESSQSLLSSSDLPLPKDTTPTPSKPIPAPKKRTRKPPLTGPIFPRQPRQKGGSSSSLSLSLSLTAPSTSTSTSRNGILPLPSLLRDNGQLITQEGYDRAMQTLLRLDFADLEVAARSTEKWVAEVAGVCGLVGGGEWGVEVVGTAVEGEVVEGVGMGVAVAGAGAGAGAGGVEVLGDGAGGGGGGGDVQGAAAVNDLGPMVRKKRKVVDGAEAGDRPAVNVLVAGAIRKKPKVVAP</sequence>
<comment type="caution">
    <text evidence="11">The sequence shown here is derived from an EMBL/GenBank/DDBJ whole genome shotgun (WGS) entry which is preliminary data.</text>
</comment>
<dbReference type="PANTHER" id="PTHR31571:SF2">
    <property type="entry name" value="HISTONE ACETYLTRANSFERASE RTT109"/>
    <property type="match status" value="1"/>
</dbReference>
<dbReference type="AlphaFoldDB" id="A0A4U0X9E9"/>
<evidence type="ECO:0000256" key="1">
    <source>
        <dbReference type="ARBA" id="ARBA00004123"/>
    </source>
</evidence>
<dbReference type="InterPro" id="IPR013178">
    <property type="entry name" value="Histone_AcTrfase_Rtt109/CBP"/>
</dbReference>
<feature type="region of interest" description="Disordered" evidence="10">
    <location>
        <begin position="1"/>
        <end position="36"/>
    </location>
</feature>
<dbReference type="Proteomes" id="UP000309340">
    <property type="component" value="Unassembled WGS sequence"/>
</dbReference>
<dbReference type="EC" id="2.3.1.48" evidence="2"/>
<dbReference type="PROSITE" id="PS51728">
    <property type="entry name" value="RTT109_HAT"/>
    <property type="match status" value="1"/>
</dbReference>
<evidence type="ECO:0000256" key="6">
    <source>
        <dbReference type="ARBA" id="ARBA00023015"/>
    </source>
</evidence>
<feature type="compositionally biased region" description="Low complexity" evidence="10">
    <location>
        <begin position="413"/>
        <end position="433"/>
    </location>
</feature>
<feature type="compositionally biased region" description="Low complexity" evidence="10">
    <location>
        <begin position="1"/>
        <end position="15"/>
    </location>
</feature>
<dbReference type="PANTHER" id="PTHR31571">
    <property type="entry name" value="ALTERED INHERITANCE OF MITOCHONDRIA PROTEIN 6"/>
    <property type="match status" value="1"/>
</dbReference>
<dbReference type="GO" id="GO:0006355">
    <property type="term" value="P:regulation of DNA-templated transcription"/>
    <property type="evidence" value="ECO:0007669"/>
    <property type="project" value="InterPro"/>
</dbReference>
<dbReference type="OrthoDB" id="3361892at2759"/>
<dbReference type="InterPro" id="IPR016849">
    <property type="entry name" value="Rtt109"/>
</dbReference>
<keyword evidence="5" id="KW-0007">Acetylation</keyword>
<protein>
    <recommendedName>
        <fullName evidence="2">histone acetyltransferase</fullName>
        <ecNumber evidence="2">2.3.1.48</ecNumber>
    </recommendedName>
</protein>
<dbReference type="Pfam" id="PF08214">
    <property type="entry name" value="HAT_KAT11"/>
    <property type="match status" value="1"/>
</dbReference>
<accession>A0A4U0X9E9</accession>
<feature type="region of interest" description="Disordered" evidence="10">
    <location>
        <begin position="344"/>
        <end position="438"/>
    </location>
</feature>
<comment type="subcellular location">
    <subcellularLocation>
        <location evidence="1">Nucleus</location>
    </subcellularLocation>
</comment>
<evidence type="ECO:0000256" key="8">
    <source>
        <dbReference type="ARBA" id="ARBA00023242"/>
    </source>
</evidence>
<keyword evidence="12" id="KW-1185">Reference proteome</keyword>
<evidence type="ECO:0000313" key="12">
    <source>
        <dbReference type="Proteomes" id="UP000309340"/>
    </source>
</evidence>
<keyword evidence="3" id="KW-0808">Transferase</keyword>
<dbReference type="SMART" id="SM01250">
    <property type="entry name" value="KAT11"/>
    <property type="match status" value="1"/>
</dbReference>
<evidence type="ECO:0000256" key="7">
    <source>
        <dbReference type="ARBA" id="ARBA00023163"/>
    </source>
</evidence>
<keyword evidence="7" id="KW-0804">Transcription</keyword>
<keyword evidence="4" id="KW-0227">DNA damage</keyword>
<dbReference type="InterPro" id="IPR051236">
    <property type="entry name" value="HAT_RTT109-like"/>
</dbReference>
<dbReference type="STRING" id="329884.A0A4U0X9E9"/>
<gene>
    <name evidence="11" type="ORF">B0A55_06058</name>
</gene>
<dbReference type="GO" id="GO:0006974">
    <property type="term" value="P:DNA damage response"/>
    <property type="evidence" value="ECO:0007669"/>
    <property type="project" value="UniProtKB-KW"/>
</dbReference>
<dbReference type="EMBL" id="NAJQ01000272">
    <property type="protein sequence ID" value="TKA73242.1"/>
    <property type="molecule type" value="Genomic_DNA"/>
</dbReference>
<name>A0A4U0X9E9_9PEZI</name>
<evidence type="ECO:0000313" key="11">
    <source>
        <dbReference type="EMBL" id="TKA73242.1"/>
    </source>
</evidence>
<reference evidence="11 12" key="1">
    <citation type="submission" date="2017-03" db="EMBL/GenBank/DDBJ databases">
        <title>Genomes of endolithic fungi from Antarctica.</title>
        <authorList>
            <person name="Coleine C."/>
            <person name="Masonjones S."/>
            <person name="Stajich J.E."/>
        </authorList>
    </citation>
    <scope>NUCLEOTIDE SEQUENCE [LARGE SCALE GENOMIC DNA]</scope>
    <source>
        <strain evidence="11 12">CCFEE 5184</strain>
    </source>
</reference>
<dbReference type="GO" id="GO:0032931">
    <property type="term" value="F:histone H3K56 acetyltransferase activity"/>
    <property type="evidence" value="ECO:0007669"/>
    <property type="project" value="TreeGrafter"/>
</dbReference>
<evidence type="ECO:0000256" key="3">
    <source>
        <dbReference type="ARBA" id="ARBA00022679"/>
    </source>
</evidence>
<evidence type="ECO:0000256" key="5">
    <source>
        <dbReference type="ARBA" id="ARBA00022990"/>
    </source>
</evidence>
<evidence type="ECO:0000256" key="2">
    <source>
        <dbReference type="ARBA" id="ARBA00013184"/>
    </source>
</evidence>
<evidence type="ECO:0000256" key="9">
    <source>
        <dbReference type="ARBA" id="ARBA00048940"/>
    </source>
</evidence>
<evidence type="ECO:0000256" key="4">
    <source>
        <dbReference type="ARBA" id="ARBA00022763"/>
    </source>
</evidence>
<comment type="catalytic activity">
    <reaction evidence="9">
        <text>L-lysyl-[histone] + acetyl-CoA = N(6)-acetyl-L-lysyl-[histone] + CoA + H(+)</text>
        <dbReference type="Rhea" id="RHEA:21992"/>
        <dbReference type="Rhea" id="RHEA-COMP:9845"/>
        <dbReference type="Rhea" id="RHEA-COMP:11338"/>
        <dbReference type="ChEBI" id="CHEBI:15378"/>
        <dbReference type="ChEBI" id="CHEBI:29969"/>
        <dbReference type="ChEBI" id="CHEBI:57287"/>
        <dbReference type="ChEBI" id="CHEBI:57288"/>
        <dbReference type="ChEBI" id="CHEBI:61930"/>
        <dbReference type="EC" id="2.3.1.48"/>
    </reaction>
    <physiologicalReaction direction="left-to-right" evidence="9">
        <dbReference type="Rhea" id="RHEA:21993"/>
    </physiologicalReaction>
</comment>
<keyword evidence="8" id="KW-0539">Nucleus</keyword>